<feature type="signal peptide" evidence="2">
    <location>
        <begin position="1"/>
        <end position="17"/>
    </location>
</feature>
<gene>
    <name evidence="3" type="ORF">J1M35_09915</name>
</gene>
<evidence type="ECO:0000313" key="4">
    <source>
        <dbReference type="Proteomes" id="UP000663903"/>
    </source>
</evidence>
<reference evidence="3" key="1">
    <citation type="submission" date="2021-03" db="EMBL/GenBank/DDBJ databases">
        <title>Ottowia sp. 27C isolated from the cloaca of a Giant Asian pond turtle (Heosemys grandis).</title>
        <authorList>
            <person name="Spergser J."/>
            <person name="Busse H.-J."/>
        </authorList>
    </citation>
    <scope>NUCLEOTIDE SEQUENCE</scope>
    <source>
        <strain evidence="3">27C</strain>
    </source>
</reference>
<evidence type="ECO:0000313" key="3">
    <source>
        <dbReference type="EMBL" id="QTD47148.1"/>
    </source>
</evidence>
<keyword evidence="1" id="KW-1133">Transmembrane helix</keyword>
<dbReference type="Proteomes" id="UP000663903">
    <property type="component" value="Chromosome"/>
</dbReference>
<sequence length="1131" mass="115634">MAWIPAVVLGMAGLAQAADVDLVVTVSSDKVIYQPREEARIAVRVLNRGPALASGAALLLNLGRLAGLQDWAAGRIQCQALNGAVCPTSYTQVQDAPPHVSGTSTSPGNSLMATLPSLPVRGELLLTVPAAFLSNYYPTFSVRATATPQAGDTELVPSTNVSYINLTVPEVLSNYKVALGAPARQADGTYDYEVTVTNQGMVREDLRLFLTLASSRSPGATVGAGKTTNFEPAPQVLRVDCLGGTGGSTCADVRAMVSGVIDPVAAPAPGAPGVGIVGMPSLAQGGPSSVMFRVKVSQPFPTCGTGQRTLTATAAVNSALGSSEATGGGADNTSLQVLNFAAPACGKGDLRLQGLGQSAAQATNGIGFNQPYEYTATVINALSSAGATDNTTANNVPLEINLNWPAGGATIDSVSCAATGGAVCPAPGSYTIVPTPANPYAPAVQAATTARGIIPSIPTNGTVTFTVRGVSGPDMLAFCGTVKPEFWAVARPPADFVDTAYSSSAGYAVPWPANTPLYNNNGLLLRDNTTAGRICQPTHDLQVDKAGPFTDAAATQAAGNVKPGDRLYFVQTFTNLANSQPLTRYAISDSLDWTLQPPGASASTSPFTAIYSLPAIGTPPSTYYFSPAPGAPGGLPFRFSASGPILGYSGIVCTAENGATCPDFLTPGNGAMNNYTGWGAGWASSPPPPWPATGRLTFRSSYQIPPLARNAVCVDAATPLAERNRDLTSKSVKDYAMTEPAGIDSDLANDRSAKQFVVIAPSCSNALSVTKTVDSTSAGSSGEVVVRFKVVASNAANSSQPIAQPRLVDYMASNTYGNRVVAISCDPVVSTGACPDPAHTAVANMRRAADGSLQPFTADDLVDGSAANGVPLFDVTWGAPGASTLAAGQQVTFWVDVVVVPGAPNAVNRVRFSSTAPGWNVAEATGNWYRFTTSGLVMRKAVVNPDPATSSLLLGAPESVTYAIDVVNAGNAAEANLTLSDPVPQTLRGSVNPAGFTGVTCVPVPGQPGIANACTAVSPTAWPQAADGFNSPAFTLPAMSGFRLLLTLKIPPNIAGATSIDNMATLLKGGTALPTSASAVNIGWLLPNEPRGPAPAQPAAVPTLAHWATAVLGMILAMCGVHGVRRRRTAG</sequence>
<feature type="transmembrane region" description="Helical" evidence="1">
    <location>
        <begin position="1104"/>
        <end position="1124"/>
    </location>
</feature>
<dbReference type="EMBL" id="CP071796">
    <property type="protein sequence ID" value="QTD47148.1"/>
    <property type="molecule type" value="Genomic_DNA"/>
</dbReference>
<evidence type="ECO:0000256" key="2">
    <source>
        <dbReference type="SAM" id="SignalP"/>
    </source>
</evidence>
<keyword evidence="4" id="KW-1185">Reference proteome</keyword>
<keyword evidence="2" id="KW-0732">Signal</keyword>
<evidence type="ECO:0008006" key="5">
    <source>
        <dbReference type="Google" id="ProtNLM"/>
    </source>
</evidence>
<proteinExistence type="predicted"/>
<name>A0A975H4R2_9BURK</name>
<dbReference type="RefSeq" id="WP_208011044.1">
    <property type="nucleotide sequence ID" value="NZ_CP071796.1"/>
</dbReference>
<organism evidence="3 4">
    <name type="scientific">Ottowia testudinis</name>
    <dbReference type="NCBI Taxonomy" id="2816950"/>
    <lineage>
        <taxon>Bacteria</taxon>
        <taxon>Pseudomonadati</taxon>
        <taxon>Pseudomonadota</taxon>
        <taxon>Betaproteobacteria</taxon>
        <taxon>Burkholderiales</taxon>
        <taxon>Comamonadaceae</taxon>
        <taxon>Ottowia</taxon>
    </lineage>
</organism>
<protein>
    <recommendedName>
        <fullName evidence="5">IPTL-CTERM protein sorting domain-containing protein</fullName>
    </recommendedName>
</protein>
<keyword evidence="1" id="KW-0812">Transmembrane</keyword>
<dbReference type="AlphaFoldDB" id="A0A975H4R2"/>
<feature type="chain" id="PRO_5037701425" description="IPTL-CTERM protein sorting domain-containing protein" evidence="2">
    <location>
        <begin position="18"/>
        <end position="1131"/>
    </location>
</feature>
<evidence type="ECO:0000256" key="1">
    <source>
        <dbReference type="SAM" id="Phobius"/>
    </source>
</evidence>
<keyword evidence="1" id="KW-0472">Membrane</keyword>
<dbReference type="KEGG" id="otd:J1M35_09915"/>
<accession>A0A975H4R2</accession>